<dbReference type="InterPro" id="IPR013123">
    <property type="entry name" value="SpoU_subst-bd"/>
</dbReference>
<dbReference type="PROSITE" id="PS51747">
    <property type="entry name" value="CYT_DCMP_DEAMINASES_2"/>
    <property type="match status" value="1"/>
</dbReference>
<dbReference type="GO" id="GO:0005737">
    <property type="term" value="C:cytoplasm"/>
    <property type="evidence" value="ECO:0007669"/>
    <property type="project" value="UniProtKB-ARBA"/>
</dbReference>
<dbReference type="WBParaSite" id="TMUE_2000006599.1">
    <property type="protein sequence ID" value="TMUE_2000006599.1"/>
    <property type="gene ID" value="WBGene00285461"/>
</dbReference>
<dbReference type="GO" id="GO:0032259">
    <property type="term" value="P:methylation"/>
    <property type="evidence" value="ECO:0007669"/>
    <property type="project" value="UniProtKB-KW"/>
</dbReference>
<organism evidence="4 5">
    <name type="scientific">Trichuris muris</name>
    <name type="common">Mouse whipworm</name>
    <dbReference type="NCBI Taxonomy" id="70415"/>
    <lineage>
        <taxon>Eukaryota</taxon>
        <taxon>Metazoa</taxon>
        <taxon>Ecdysozoa</taxon>
        <taxon>Nematoda</taxon>
        <taxon>Enoplea</taxon>
        <taxon>Dorylaimia</taxon>
        <taxon>Trichinellida</taxon>
        <taxon>Trichuridae</taxon>
        <taxon>Trichuris</taxon>
    </lineage>
</organism>
<dbReference type="Gene3D" id="3.40.140.10">
    <property type="entry name" value="Cytidine Deaminase, domain 2"/>
    <property type="match status" value="1"/>
</dbReference>
<evidence type="ECO:0000259" key="3">
    <source>
        <dbReference type="PROSITE" id="PS51747"/>
    </source>
</evidence>
<dbReference type="InterPro" id="IPR051259">
    <property type="entry name" value="rRNA_Methyltransferase"/>
</dbReference>
<keyword evidence="2" id="KW-0808">Transferase</keyword>
<protein>
    <submittedName>
        <fullName evidence="5">CMP/dCMP-type deaminase domain-containing protein</fullName>
    </submittedName>
</protein>
<dbReference type="Proteomes" id="UP000046395">
    <property type="component" value="Unassembled WGS sequence"/>
</dbReference>
<dbReference type="Pfam" id="PF00383">
    <property type="entry name" value="dCMP_cyt_deam_1"/>
    <property type="match status" value="1"/>
</dbReference>
<evidence type="ECO:0000256" key="2">
    <source>
        <dbReference type="ARBA" id="ARBA00022679"/>
    </source>
</evidence>
<evidence type="ECO:0000313" key="5">
    <source>
        <dbReference type="WBParaSite" id="TMUE_2000006599.1"/>
    </source>
</evidence>
<proteinExistence type="predicted"/>
<dbReference type="SUPFAM" id="SSF55315">
    <property type="entry name" value="L30e-like"/>
    <property type="match status" value="1"/>
</dbReference>
<dbReference type="InterPro" id="IPR029064">
    <property type="entry name" value="Ribosomal_eL30-like_sf"/>
</dbReference>
<dbReference type="GO" id="GO:0008173">
    <property type="term" value="F:RNA methyltransferase activity"/>
    <property type="evidence" value="ECO:0007669"/>
    <property type="project" value="InterPro"/>
</dbReference>
<dbReference type="CDD" id="cd01285">
    <property type="entry name" value="nucleoside_deaminase"/>
    <property type="match status" value="1"/>
</dbReference>
<dbReference type="SMART" id="SM00967">
    <property type="entry name" value="SpoU_sub_bind"/>
    <property type="match status" value="1"/>
</dbReference>
<dbReference type="CDD" id="cd18106">
    <property type="entry name" value="SpoU-like_RNMTL1"/>
    <property type="match status" value="1"/>
</dbReference>
<dbReference type="GO" id="GO:0003723">
    <property type="term" value="F:RNA binding"/>
    <property type="evidence" value="ECO:0007669"/>
    <property type="project" value="InterPro"/>
</dbReference>
<evidence type="ECO:0000313" key="4">
    <source>
        <dbReference type="Proteomes" id="UP000046395"/>
    </source>
</evidence>
<keyword evidence="1" id="KW-0489">Methyltransferase</keyword>
<evidence type="ECO:0000256" key="1">
    <source>
        <dbReference type="ARBA" id="ARBA00022603"/>
    </source>
</evidence>
<dbReference type="SUPFAM" id="SSF53927">
    <property type="entry name" value="Cytidine deaminase-like"/>
    <property type="match status" value="1"/>
</dbReference>
<keyword evidence="4" id="KW-1185">Reference proteome</keyword>
<dbReference type="InterPro" id="IPR016193">
    <property type="entry name" value="Cytidine_deaminase-like"/>
</dbReference>
<dbReference type="Gene3D" id="3.30.1330.30">
    <property type="match status" value="1"/>
</dbReference>
<dbReference type="GO" id="GO:0006396">
    <property type="term" value="P:RNA processing"/>
    <property type="evidence" value="ECO:0007669"/>
    <property type="project" value="InterPro"/>
</dbReference>
<accession>A0A5S6QHD6</accession>
<dbReference type="STRING" id="70415.A0A5S6QHD6"/>
<feature type="domain" description="CMP/dCMP-type deaminase" evidence="3">
    <location>
        <begin position="534"/>
        <end position="671"/>
    </location>
</feature>
<dbReference type="InterPro" id="IPR001537">
    <property type="entry name" value="SpoU_MeTrfase"/>
</dbReference>
<dbReference type="Pfam" id="PF00588">
    <property type="entry name" value="SpoU_methylase"/>
    <property type="match status" value="1"/>
</dbReference>
<dbReference type="PANTHER" id="PTHR43191:SF2">
    <property type="entry name" value="RRNA METHYLTRANSFERASE 3, MITOCHONDRIAL"/>
    <property type="match status" value="1"/>
</dbReference>
<dbReference type="PANTHER" id="PTHR43191">
    <property type="entry name" value="RRNA METHYLTRANSFERASE 3"/>
    <property type="match status" value="1"/>
</dbReference>
<sequence length="710" mass="79792">MVQTHCLFNSLKAALDCQKAAVHSLMRLPRRVVKSAERIDKIIHRPAESNKRKRRLFRAQYLESNDANGKSRNSVLDAKHPPEDAPTIAYDGIKWRNLNPETDGELLETMRSLTNERRNRNRSDILLEGRRLILDAIRCNVDIRHLIFCDPKVLFNFPVSSSFDLLRISRRRMEAWSLLETPPGIMAVAKKPSFKAVSSAQTAGTLPLIVVCDGIKEPNNMGSLIRSLASVGCKFMLTLTGCCDPWNVKVLRAGSSGHFNLPIYENLRLQDVRGYLPAQFTLLLADAHSSGESHSNGGDTHFKIPSIDWTCPVGISSEVPVVLFVGSESNGLSEATLRLAVELNGRRLHIPMAQTGMCLNSSVAAAVRLTCTFVPIGSFGLLPLMTNQWRAVLPDKYRRTELPLREFYFFRTRENRIVSTCVLLCAELFPWERFRHLKRVRTERDETSKRFDILLWPTDRLDELELTNFSEQVANTCTIRVEEILVLKVHVPADQPLTRAQYQWASSVWPVVFHENKRIASLIELTLFSNAEKLEIEKYMTLAIRTAKEANQWVQEVVGCIIVEPKSGVVLAAAHNGLTSSNPLKHAVLAAIDIVAEFHGAPALFEHLPGFSIASVNCLPSERRRQFYLCTGFDCYVTREPCPLCAVALLHSRIRRVFYGHSIENGGFGSKALMHQLDAVNHRFDVIQGVMEAECESLRAPGHVPTETKG</sequence>
<name>A0A5S6QHD6_TRIMR</name>
<dbReference type="InterPro" id="IPR029026">
    <property type="entry name" value="tRNA_m1G_MTases_N"/>
</dbReference>
<reference evidence="5" key="1">
    <citation type="submission" date="2019-12" db="UniProtKB">
        <authorList>
            <consortium name="WormBaseParasite"/>
        </authorList>
    </citation>
    <scope>IDENTIFICATION</scope>
</reference>
<dbReference type="AlphaFoldDB" id="A0A5S6QHD6"/>
<dbReference type="InterPro" id="IPR002125">
    <property type="entry name" value="CMP_dCMP_dom"/>
</dbReference>
<dbReference type="SUPFAM" id="SSF75217">
    <property type="entry name" value="alpha/beta knot"/>
    <property type="match status" value="1"/>
</dbReference>
<dbReference type="Gene3D" id="3.40.1280.10">
    <property type="match status" value="1"/>
</dbReference>
<dbReference type="InterPro" id="IPR029028">
    <property type="entry name" value="Alpha/beta_knot_MTases"/>
</dbReference>